<sequence>MNEKETISYIINTSKNIVIFALSPDKTKASYRVAEFLQRKNYKIFPIYPKEEFILNEKVYRNLDQIEEKIDTLILF</sequence>
<accession>A0A626NE00</accession>
<dbReference type="AlphaFoldDB" id="A0A626NE00"/>
<dbReference type="SUPFAM" id="SSF51735">
    <property type="entry name" value="NAD(P)-binding Rossmann-fold domains"/>
    <property type="match status" value="1"/>
</dbReference>
<dbReference type="InterPro" id="IPR003781">
    <property type="entry name" value="CoA-bd"/>
</dbReference>
<name>A0A626NE00_CAMJU</name>
<feature type="domain" description="CoA-binding" evidence="1">
    <location>
        <begin position="15"/>
        <end position="76"/>
    </location>
</feature>
<dbReference type="EMBL" id="AALMIS010000053">
    <property type="protein sequence ID" value="EDB1111446.1"/>
    <property type="molecule type" value="Genomic_DNA"/>
</dbReference>
<comment type="caution">
    <text evidence="2">The sequence shown here is derived from an EMBL/GenBank/DDBJ whole genome shotgun (WGS) entry which is preliminary data.</text>
</comment>
<feature type="non-terminal residue" evidence="2">
    <location>
        <position position="76"/>
    </location>
</feature>
<evidence type="ECO:0000313" key="2">
    <source>
        <dbReference type="EMBL" id="EDB1111446.1"/>
    </source>
</evidence>
<evidence type="ECO:0000259" key="1">
    <source>
        <dbReference type="Pfam" id="PF13380"/>
    </source>
</evidence>
<dbReference type="Pfam" id="PF13380">
    <property type="entry name" value="CoA_binding_2"/>
    <property type="match status" value="1"/>
</dbReference>
<organism evidence="2">
    <name type="scientific">Campylobacter jejuni</name>
    <dbReference type="NCBI Taxonomy" id="197"/>
    <lineage>
        <taxon>Bacteria</taxon>
        <taxon>Pseudomonadati</taxon>
        <taxon>Campylobacterota</taxon>
        <taxon>Epsilonproteobacteria</taxon>
        <taxon>Campylobacterales</taxon>
        <taxon>Campylobacteraceae</taxon>
        <taxon>Campylobacter</taxon>
    </lineage>
</organism>
<reference evidence="2" key="1">
    <citation type="submission" date="2019-10" db="EMBL/GenBank/DDBJ databases">
        <authorList>
            <consortium name="NARMS: The National Antimicrobial Resistance Monitoring System"/>
        </authorList>
    </citation>
    <scope>NUCLEOTIDE SEQUENCE</scope>
    <source>
        <strain evidence="2">CVM N19C214</strain>
    </source>
</reference>
<protein>
    <submittedName>
        <fullName evidence="2">CoA-binding protein</fullName>
    </submittedName>
</protein>
<gene>
    <name evidence="2" type="ORF">F9I23_08480</name>
</gene>
<proteinExistence type="predicted"/>
<dbReference type="Gene3D" id="3.40.50.720">
    <property type="entry name" value="NAD(P)-binding Rossmann-like Domain"/>
    <property type="match status" value="1"/>
</dbReference>
<dbReference type="InterPro" id="IPR036291">
    <property type="entry name" value="NAD(P)-bd_dom_sf"/>
</dbReference>